<proteinExistence type="inferred from homology"/>
<evidence type="ECO:0000256" key="3">
    <source>
        <dbReference type="ARBA" id="ARBA00022448"/>
    </source>
</evidence>
<evidence type="ECO:0000256" key="6">
    <source>
        <dbReference type="ARBA" id="ARBA00022989"/>
    </source>
</evidence>
<dbReference type="STRING" id="408015.SXIM_21750"/>
<evidence type="ECO:0000256" key="1">
    <source>
        <dbReference type="ARBA" id="ARBA00004651"/>
    </source>
</evidence>
<evidence type="ECO:0000256" key="7">
    <source>
        <dbReference type="ARBA" id="ARBA00023136"/>
    </source>
</evidence>
<dbReference type="RefSeq" id="WP_046725578.1">
    <property type="nucleotide sequence ID" value="NZ_CP009922.3"/>
</dbReference>
<dbReference type="Proteomes" id="UP000034034">
    <property type="component" value="Chromosome"/>
</dbReference>
<evidence type="ECO:0000256" key="4">
    <source>
        <dbReference type="ARBA" id="ARBA00022475"/>
    </source>
</evidence>
<reference evidence="10" key="1">
    <citation type="submission" date="2019-08" db="EMBL/GenBank/DDBJ databases">
        <title>Complete genome sequence of a mangrove-derived Streptomyces xiamenensis.</title>
        <authorList>
            <person name="Xu J."/>
        </authorList>
    </citation>
    <scope>NUCLEOTIDE SEQUENCE</scope>
    <source>
        <strain evidence="10">318</strain>
    </source>
</reference>
<feature type="transmembrane region" description="Helical" evidence="8">
    <location>
        <begin position="34"/>
        <end position="52"/>
    </location>
</feature>
<sequence>MAFGFAAFGMWGLLPLYWRLLEDLGAFEILAHRIVWSLPTVLIILAVVRSWAWIPQLLRQPKRLAMVALSASLISVNWGLFIWAIANDRVLESSLGYFINPLLSIAAGVLLLGERLRRLQWVAVGIGMTSVLVMSLAYGQVPWIALTLSLSFAAYGLVKKQTGLDGVQGFSADTAFQFLPAIGYLVYLTARGDSGFTADGPGQALLLVASGVATALPLIFFGAAAVRLPLSTVGLMQYIAPTMMFLLGLTVFQEEMPPERWAGFLLIWAALCVLTVDALRTARRTRRTVAAHTPAPAETAAPVPR</sequence>
<comment type="similarity">
    <text evidence="2">Belongs to the EamA transporter family.</text>
</comment>
<dbReference type="InterPro" id="IPR000620">
    <property type="entry name" value="EamA_dom"/>
</dbReference>
<evidence type="ECO:0000259" key="9">
    <source>
        <dbReference type="Pfam" id="PF00892"/>
    </source>
</evidence>
<dbReference type="GO" id="GO:0005886">
    <property type="term" value="C:plasma membrane"/>
    <property type="evidence" value="ECO:0007669"/>
    <property type="project" value="UniProtKB-SubCell"/>
</dbReference>
<dbReference type="EMBL" id="CP009922">
    <property type="protein sequence ID" value="AKG43559.1"/>
    <property type="molecule type" value="Genomic_DNA"/>
</dbReference>
<dbReference type="InterPro" id="IPR037185">
    <property type="entry name" value="EmrE-like"/>
</dbReference>
<keyword evidence="3" id="KW-0813">Transport</keyword>
<dbReference type="PANTHER" id="PTHR22911">
    <property type="entry name" value="ACYL-MALONYL CONDENSING ENZYME-RELATED"/>
    <property type="match status" value="1"/>
</dbReference>
<dbReference type="KEGG" id="sxi:SXIM_21750"/>
<feature type="transmembrane region" description="Helical" evidence="8">
    <location>
        <begin position="202"/>
        <end position="221"/>
    </location>
</feature>
<feature type="domain" description="EamA" evidence="9">
    <location>
        <begin position="3"/>
        <end position="135"/>
    </location>
</feature>
<dbReference type="Pfam" id="PF00892">
    <property type="entry name" value="EamA"/>
    <property type="match status" value="1"/>
</dbReference>
<dbReference type="NCBIfam" id="TIGR00688">
    <property type="entry name" value="rarD"/>
    <property type="match status" value="1"/>
</dbReference>
<keyword evidence="6 8" id="KW-1133">Transmembrane helix</keyword>
<feature type="transmembrane region" description="Helical" evidence="8">
    <location>
        <begin position="64"/>
        <end position="83"/>
    </location>
</feature>
<organism evidence="10 11">
    <name type="scientific">Streptomyces xiamenensis</name>
    <dbReference type="NCBI Taxonomy" id="408015"/>
    <lineage>
        <taxon>Bacteria</taxon>
        <taxon>Bacillati</taxon>
        <taxon>Actinomycetota</taxon>
        <taxon>Actinomycetes</taxon>
        <taxon>Kitasatosporales</taxon>
        <taxon>Streptomycetaceae</taxon>
        <taxon>Streptomyces</taxon>
    </lineage>
</organism>
<evidence type="ECO:0000313" key="10">
    <source>
        <dbReference type="EMBL" id="AKG43559.1"/>
    </source>
</evidence>
<gene>
    <name evidence="10" type="ORF">SXIM_21750</name>
</gene>
<evidence type="ECO:0000256" key="8">
    <source>
        <dbReference type="SAM" id="Phobius"/>
    </source>
</evidence>
<dbReference type="PATRIC" id="fig|408015.6.peg.2207"/>
<dbReference type="AlphaFoldDB" id="A0A0F7FUP8"/>
<comment type="subcellular location">
    <subcellularLocation>
        <location evidence="1">Cell membrane</location>
        <topology evidence="1">Multi-pass membrane protein</topology>
    </subcellularLocation>
</comment>
<evidence type="ECO:0000256" key="5">
    <source>
        <dbReference type="ARBA" id="ARBA00022692"/>
    </source>
</evidence>
<feature type="transmembrane region" description="Helical" evidence="8">
    <location>
        <begin position="228"/>
        <end position="249"/>
    </location>
</feature>
<dbReference type="HOGENOM" id="CLU_054508_1_0_11"/>
<dbReference type="InterPro" id="IPR004626">
    <property type="entry name" value="RarD"/>
</dbReference>
<accession>A0A0F7FUP8</accession>
<keyword evidence="4" id="KW-1003">Cell membrane</keyword>
<feature type="transmembrane region" description="Helical" evidence="8">
    <location>
        <begin position="95"/>
        <end position="112"/>
    </location>
</feature>
<dbReference type="SUPFAM" id="SSF103481">
    <property type="entry name" value="Multidrug resistance efflux transporter EmrE"/>
    <property type="match status" value="2"/>
</dbReference>
<feature type="transmembrane region" description="Helical" evidence="8">
    <location>
        <begin position="261"/>
        <end position="279"/>
    </location>
</feature>
<keyword evidence="11" id="KW-1185">Reference proteome</keyword>
<keyword evidence="7 8" id="KW-0472">Membrane</keyword>
<dbReference type="PANTHER" id="PTHR22911:SF137">
    <property type="entry name" value="SOLUTE CARRIER FAMILY 35 MEMBER G2-RELATED"/>
    <property type="match status" value="1"/>
</dbReference>
<name>A0A0F7FUP8_9ACTN</name>
<keyword evidence="5 8" id="KW-0812">Transmembrane</keyword>
<feature type="transmembrane region" description="Helical" evidence="8">
    <location>
        <begin position="119"/>
        <end position="137"/>
    </location>
</feature>
<evidence type="ECO:0000256" key="2">
    <source>
        <dbReference type="ARBA" id="ARBA00007362"/>
    </source>
</evidence>
<protein>
    <submittedName>
        <fullName evidence="10">Protein rarD</fullName>
    </submittedName>
</protein>
<evidence type="ECO:0000313" key="11">
    <source>
        <dbReference type="Proteomes" id="UP000034034"/>
    </source>
</evidence>